<dbReference type="GO" id="GO:0003735">
    <property type="term" value="F:structural constituent of ribosome"/>
    <property type="evidence" value="ECO:0007669"/>
    <property type="project" value="InterPro"/>
</dbReference>
<dbReference type="EMBL" id="JACHDY010000006">
    <property type="protein sequence ID" value="MBB5318872.1"/>
    <property type="molecule type" value="Genomic_DNA"/>
</dbReference>
<dbReference type="Proteomes" id="UP000568106">
    <property type="component" value="Unassembled WGS sequence"/>
</dbReference>
<accession>A0A7W8IKK3</accession>
<organism evidence="1 2">
    <name type="scientific">Tunturiibacter empetritectus</name>
    <dbReference type="NCBI Taxonomy" id="3069691"/>
    <lineage>
        <taxon>Bacteria</taxon>
        <taxon>Pseudomonadati</taxon>
        <taxon>Acidobacteriota</taxon>
        <taxon>Terriglobia</taxon>
        <taxon>Terriglobales</taxon>
        <taxon>Acidobacteriaceae</taxon>
        <taxon>Tunturiibacter</taxon>
    </lineage>
</organism>
<dbReference type="Pfam" id="PF00327">
    <property type="entry name" value="Ribosomal_L30"/>
    <property type="match status" value="1"/>
</dbReference>
<dbReference type="PIRSF" id="PIRSF002211">
    <property type="entry name" value="Ribosomal_L30_bac-type"/>
    <property type="match status" value="1"/>
</dbReference>
<proteinExistence type="inferred from homology"/>
<dbReference type="InterPro" id="IPR016082">
    <property type="entry name" value="Ribosomal_uL30_ferredoxin-like"/>
</dbReference>
<evidence type="ECO:0000313" key="2">
    <source>
        <dbReference type="Proteomes" id="UP000568106"/>
    </source>
</evidence>
<dbReference type="HAMAP" id="MF_01371_B">
    <property type="entry name" value="Ribosomal_uL30_B"/>
    <property type="match status" value="1"/>
</dbReference>
<dbReference type="NCBIfam" id="TIGR01308">
    <property type="entry name" value="rpmD_bact"/>
    <property type="match status" value="1"/>
</dbReference>
<keyword evidence="1" id="KW-0687">Ribonucleoprotein</keyword>
<gene>
    <name evidence="1" type="ORF">HDF09_003571</name>
</gene>
<reference evidence="1" key="1">
    <citation type="submission" date="2020-08" db="EMBL/GenBank/DDBJ databases">
        <title>Genomic Encyclopedia of Type Strains, Phase IV (KMG-V): Genome sequencing to study the core and pangenomes of soil and plant-associated prokaryotes.</title>
        <authorList>
            <person name="Whitman W."/>
        </authorList>
    </citation>
    <scope>NUCLEOTIDE SEQUENCE [LARGE SCALE GENOMIC DNA]</scope>
    <source>
        <strain evidence="1">M8UP27</strain>
    </source>
</reference>
<name>A0A7W8IKK3_9BACT</name>
<sequence length="64" mass="7245">MADTNAIAKIKLQYFRSKICTPVKHKLVIKGLGFTRLNQIVEREDTPSIRGMVAKVPHLVRVVD</sequence>
<dbReference type="InterPro" id="IPR005996">
    <property type="entry name" value="Ribosomal_uL30_bac-type"/>
</dbReference>
<protein>
    <submittedName>
        <fullName evidence="1">Large subunit ribosomal protein L30</fullName>
    </submittedName>
</protein>
<comment type="caution">
    <text evidence="1">The sequence shown here is derived from an EMBL/GenBank/DDBJ whole genome shotgun (WGS) entry which is preliminary data.</text>
</comment>
<dbReference type="SUPFAM" id="SSF55129">
    <property type="entry name" value="Ribosomal protein L30p/L7e"/>
    <property type="match status" value="1"/>
</dbReference>
<dbReference type="Gene3D" id="3.30.1390.20">
    <property type="entry name" value="Ribosomal protein L30, ferredoxin-like fold domain"/>
    <property type="match status" value="1"/>
</dbReference>
<keyword evidence="1" id="KW-0689">Ribosomal protein</keyword>
<keyword evidence="2" id="KW-1185">Reference proteome</keyword>
<evidence type="ECO:0000313" key="1">
    <source>
        <dbReference type="EMBL" id="MBB5318872.1"/>
    </source>
</evidence>
<dbReference type="GO" id="GO:0006412">
    <property type="term" value="P:translation"/>
    <property type="evidence" value="ECO:0007669"/>
    <property type="project" value="UniProtKB-UniRule"/>
</dbReference>
<dbReference type="GO" id="GO:0015934">
    <property type="term" value="C:large ribosomal subunit"/>
    <property type="evidence" value="ECO:0007669"/>
    <property type="project" value="InterPro"/>
</dbReference>
<dbReference type="InterPro" id="IPR036919">
    <property type="entry name" value="Ribo_uL30_ferredoxin-like_sf"/>
</dbReference>
<dbReference type="CDD" id="cd01658">
    <property type="entry name" value="Ribosomal_L30"/>
    <property type="match status" value="1"/>
</dbReference>